<organism evidence="2 3">
    <name type="scientific">Aspergillus pseudonomiae</name>
    <dbReference type="NCBI Taxonomy" id="1506151"/>
    <lineage>
        <taxon>Eukaryota</taxon>
        <taxon>Fungi</taxon>
        <taxon>Dikarya</taxon>
        <taxon>Ascomycota</taxon>
        <taxon>Pezizomycotina</taxon>
        <taxon>Eurotiomycetes</taxon>
        <taxon>Eurotiomycetidae</taxon>
        <taxon>Eurotiales</taxon>
        <taxon>Aspergillaceae</taxon>
        <taxon>Aspergillus</taxon>
        <taxon>Aspergillus subgen. Circumdati</taxon>
    </lineage>
</organism>
<keyword evidence="3" id="KW-1185">Reference proteome</keyword>
<reference evidence="2 3" key="1">
    <citation type="submission" date="2019-04" db="EMBL/GenBank/DDBJ databases">
        <authorList>
            <consortium name="DOE Joint Genome Institute"/>
            <person name="Mondo S."/>
            <person name="Kjaerbolling I."/>
            <person name="Vesth T."/>
            <person name="Frisvad J.C."/>
            <person name="Nybo J.L."/>
            <person name="Theobald S."/>
            <person name="Kildgaard S."/>
            <person name="Isbrandt T."/>
            <person name="Kuo A."/>
            <person name="Sato A."/>
            <person name="Lyhne E.K."/>
            <person name="Kogle M.E."/>
            <person name="Wiebenga A."/>
            <person name="Kun R.S."/>
            <person name="Lubbers R.J."/>
            <person name="Makela M.R."/>
            <person name="Barry K."/>
            <person name="Chovatia M."/>
            <person name="Clum A."/>
            <person name="Daum C."/>
            <person name="Haridas S."/>
            <person name="He G."/>
            <person name="LaButti K."/>
            <person name="Lipzen A."/>
            <person name="Riley R."/>
            <person name="Salamov A."/>
            <person name="Simmons B.A."/>
            <person name="Magnuson J.K."/>
            <person name="Henrissat B."/>
            <person name="Mortensen U.H."/>
            <person name="Larsen T.O."/>
            <person name="Devries R.P."/>
            <person name="Grigoriev I.V."/>
            <person name="Machida M."/>
            <person name="Baker S.E."/>
            <person name="Andersen M.R."/>
            <person name="Cantor M.N."/>
            <person name="Hua S.X."/>
        </authorList>
    </citation>
    <scope>NUCLEOTIDE SEQUENCE [LARGE SCALE GENOMIC DNA]</scope>
    <source>
        <strain evidence="2 3">CBS 119388</strain>
    </source>
</reference>
<dbReference type="OrthoDB" id="4476188at2759"/>
<dbReference type="AlphaFoldDB" id="A0A5N7DH61"/>
<dbReference type="SUPFAM" id="SSF50370">
    <property type="entry name" value="Ricin B-like lectins"/>
    <property type="match status" value="1"/>
</dbReference>
<evidence type="ECO:0000313" key="2">
    <source>
        <dbReference type="EMBL" id="KAE8405363.1"/>
    </source>
</evidence>
<dbReference type="PROSITE" id="PS50231">
    <property type="entry name" value="RICIN_B_LECTIN"/>
    <property type="match status" value="1"/>
</dbReference>
<dbReference type="Gene3D" id="2.80.10.50">
    <property type="match status" value="1"/>
</dbReference>
<name>A0A5N7DH61_9EURO</name>
<evidence type="ECO:0000259" key="1">
    <source>
        <dbReference type="Pfam" id="PF14200"/>
    </source>
</evidence>
<protein>
    <submittedName>
        <fullName evidence="2">Ricin B lectin domain-containing protein</fullName>
    </submittedName>
</protein>
<dbReference type="Pfam" id="PF14200">
    <property type="entry name" value="RicinB_lectin_2"/>
    <property type="match status" value="1"/>
</dbReference>
<dbReference type="InterPro" id="IPR035992">
    <property type="entry name" value="Ricin_B-like_lectins"/>
</dbReference>
<sequence length="145" mass="15812">MSDYTGPGVYQLVNRASDTSLDLYAAGKADGTRIVGWKHIGGNSQKWQIVHAGKDEYILVNAHSGITATATASKQKLSGTLASPVNKFVRWKIEAAKNGAYRFRSVALPDHLLDLGNGNKADDTPVWLWPESAGAARQEWYIKLV</sequence>
<dbReference type="GO" id="GO:0030246">
    <property type="term" value="F:carbohydrate binding"/>
    <property type="evidence" value="ECO:0007669"/>
    <property type="project" value="UniProtKB-KW"/>
</dbReference>
<dbReference type="Proteomes" id="UP000325579">
    <property type="component" value="Unassembled WGS sequence"/>
</dbReference>
<gene>
    <name evidence="2" type="ORF">BDV37DRAFT_282033</name>
</gene>
<dbReference type="InterPro" id="IPR000772">
    <property type="entry name" value="Ricin_B_lectin"/>
</dbReference>
<dbReference type="RefSeq" id="XP_031942682.1">
    <property type="nucleotide sequence ID" value="XM_032086946.1"/>
</dbReference>
<accession>A0A5N7DH61</accession>
<feature type="domain" description="Ricin B lectin" evidence="1">
    <location>
        <begin position="5"/>
        <end position="68"/>
    </location>
</feature>
<evidence type="ECO:0000313" key="3">
    <source>
        <dbReference type="Proteomes" id="UP000325579"/>
    </source>
</evidence>
<dbReference type="GeneID" id="43671637"/>
<dbReference type="EMBL" id="ML736761">
    <property type="protein sequence ID" value="KAE8405363.1"/>
    <property type="molecule type" value="Genomic_DNA"/>
</dbReference>
<keyword evidence="2" id="KW-0430">Lectin</keyword>
<proteinExistence type="predicted"/>